<comment type="caution">
    <text evidence="2">The sequence shown here is derived from an EMBL/GenBank/DDBJ whole genome shotgun (WGS) entry which is preliminary data.</text>
</comment>
<feature type="compositionally biased region" description="Polar residues" evidence="1">
    <location>
        <begin position="82"/>
        <end position="96"/>
    </location>
</feature>
<dbReference type="Proteomes" id="UP001208570">
    <property type="component" value="Unassembled WGS sequence"/>
</dbReference>
<feature type="compositionally biased region" description="Acidic residues" evidence="1">
    <location>
        <begin position="1"/>
        <end position="24"/>
    </location>
</feature>
<feature type="region of interest" description="Disordered" evidence="1">
    <location>
        <begin position="79"/>
        <end position="113"/>
    </location>
</feature>
<gene>
    <name evidence="2" type="ORF">LSH36_355g00024</name>
</gene>
<name>A0AAD9JEX3_9ANNE</name>
<feature type="region of interest" description="Disordered" evidence="1">
    <location>
        <begin position="1"/>
        <end position="48"/>
    </location>
</feature>
<keyword evidence="3" id="KW-1185">Reference proteome</keyword>
<protein>
    <submittedName>
        <fullName evidence="2">Uncharacterized protein</fullName>
    </submittedName>
</protein>
<proteinExistence type="predicted"/>
<evidence type="ECO:0000313" key="3">
    <source>
        <dbReference type="Proteomes" id="UP001208570"/>
    </source>
</evidence>
<dbReference type="EMBL" id="JAODUP010000355">
    <property type="protein sequence ID" value="KAK2151664.1"/>
    <property type="molecule type" value="Genomic_DNA"/>
</dbReference>
<dbReference type="AlphaFoldDB" id="A0AAD9JEX3"/>
<evidence type="ECO:0000256" key="1">
    <source>
        <dbReference type="SAM" id="MobiDB-lite"/>
    </source>
</evidence>
<evidence type="ECO:0000313" key="2">
    <source>
        <dbReference type="EMBL" id="KAK2151664.1"/>
    </source>
</evidence>
<reference evidence="2" key="1">
    <citation type="journal article" date="2023" name="Mol. Biol. Evol.">
        <title>Third-Generation Sequencing Reveals the Adaptive Role of the Epigenome in Three Deep-Sea Polychaetes.</title>
        <authorList>
            <person name="Perez M."/>
            <person name="Aroh O."/>
            <person name="Sun Y."/>
            <person name="Lan Y."/>
            <person name="Juniper S.K."/>
            <person name="Young C.R."/>
            <person name="Angers B."/>
            <person name="Qian P.Y."/>
        </authorList>
    </citation>
    <scope>NUCLEOTIDE SEQUENCE</scope>
    <source>
        <strain evidence="2">P08H-3</strain>
    </source>
</reference>
<organism evidence="2 3">
    <name type="scientific">Paralvinella palmiformis</name>
    <dbReference type="NCBI Taxonomy" id="53620"/>
    <lineage>
        <taxon>Eukaryota</taxon>
        <taxon>Metazoa</taxon>
        <taxon>Spiralia</taxon>
        <taxon>Lophotrochozoa</taxon>
        <taxon>Annelida</taxon>
        <taxon>Polychaeta</taxon>
        <taxon>Sedentaria</taxon>
        <taxon>Canalipalpata</taxon>
        <taxon>Terebellida</taxon>
        <taxon>Terebelliformia</taxon>
        <taxon>Alvinellidae</taxon>
        <taxon>Paralvinella</taxon>
    </lineage>
</organism>
<accession>A0AAD9JEX3</accession>
<sequence length="113" mass="12694">MTSESEAPDIDGVEATDEGFEDAPQEGTRERTSGSLMESDLLGMTGAREPIGQNTYTRRCFAEKWIDVSKAQIMILDERKSTGQTPDTTVWDTTWNPPRKFHQTELPGGKKYH</sequence>